<gene>
    <name evidence="2" type="ORF">BpHYR1_036000</name>
</gene>
<dbReference type="EMBL" id="REGN01001152">
    <property type="protein sequence ID" value="RNA36647.1"/>
    <property type="molecule type" value="Genomic_DNA"/>
</dbReference>
<dbReference type="AlphaFoldDB" id="A0A3M7SM09"/>
<dbReference type="Proteomes" id="UP000276133">
    <property type="component" value="Unassembled WGS sequence"/>
</dbReference>
<evidence type="ECO:0000313" key="2">
    <source>
        <dbReference type="EMBL" id="RNA36647.1"/>
    </source>
</evidence>
<accession>A0A3M7SM09</accession>
<sequence length="111" mass="12319">MKHLVTIPIAAKQVLIDDKKPKGRPPLAKKALVYQPKDIIMSQATTSTPATSKPTVKPARKRKQTEVTENTDEISNKKPKIGENQLKEDVVDLAKINTTTTSYTSFFLNVT</sequence>
<name>A0A3M7SM09_BRAPC</name>
<protein>
    <submittedName>
        <fullName evidence="2">Uncharacterized protein</fullName>
    </submittedName>
</protein>
<organism evidence="2 3">
    <name type="scientific">Brachionus plicatilis</name>
    <name type="common">Marine rotifer</name>
    <name type="synonym">Brachionus muelleri</name>
    <dbReference type="NCBI Taxonomy" id="10195"/>
    <lineage>
        <taxon>Eukaryota</taxon>
        <taxon>Metazoa</taxon>
        <taxon>Spiralia</taxon>
        <taxon>Gnathifera</taxon>
        <taxon>Rotifera</taxon>
        <taxon>Eurotatoria</taxon>
        <taxon>Monogononta</taxon>
        <taxon>Pseudotrocha</taxon>
        <taxon>Ploima</taxon>
        <taxon>Brachionidae</taxon>
        <taxon>Brachionus</taxon>
    </lineage>
</organism>
<reference evidence="2 3" key="1">
    <citation type="journal article" date="2018" name="Sci. Rep.">
        <title>Genomic signatures of local adaptation to the degree of environmental predictability in rotifers.</title>
        <authorList>
            <person name="Franch-Gras L."/>
            <person name="Hahn C."/>
            <person name="Garcia-Roger E.M."/>
            <person name="Carmona M.J."/>
            <person name="Serra M."/>
            <person name="Gomez A."/>
        </authorList>
    </citation>
    <scope>NUCLEOTIDE SEQUENCE [LARGE SCALE GENOMIC DNA]</scope>
    <source>
        <strain evidence="2">HYR1</strain>
    </source>
</reference>
<proteinExistence type="predicted"/>
<feature type="compositionally biased region" description="Low complexity" evidence="1">
    <location>
        <begin position="44"/>
        <end position="57"/>
    </location>
</feature>
<evidence type="ECO:0000256" key="1">
    <source>
        <dbReference type="SAM" id="MobiDB-lite"/>
    </source>
</evidence>
<comment type="caution">
    <text evidence="2">The sequence shown here is derived from an EMBL/GenBank/DDBJ whole genome shotgun (WGS) entry which is preliminary data.</text>
</comment>
<feature type="region of interest" description="Disordered" evidence="1">
    <location>
        <begin position="43"/>
        <end position="81"/>
    </location>
</feature>
<evidence type="ECO:0000313" key="3">
    <source>
        <dbReference type="Proteomes" id="UP000276133"/>
    </source>
</evidence>
<keyword evidence="3" id="KW-1185">Reference proteome</keyword>